<dbReference type="STRING" id="1458985.BJP34_00450"/>
<dbReference type="InterPro" id="IPR039421">
    <property type="entry name" value="Type_1_exporter"/>
</dbReference>
<dbReference type="SUPFAM" id="SSF52540">
    <property type="entry name" value="P-loop containing nucleoside triphosphate hydrolases"/>
    <property type="match status" value="1"/>
</dbReference>
<feature type="compositionally biased region" description="Polar residues" evidence="11">
    <location>
        <begin position="321"/>
        <end position="338"/>
    </location>
</feature>
<evidence type="ECO:0000256" key="8">
    <source>
        <dbReference type="ARBA" id="ARBA00022840"/>
    </source>
</evidence>
<dbReference type="PANTHER" id="PTHR43394:SF1">
    <property type="entry name" value="ATP-BINDING CASSETTE SUB-FAMILY B MEMBER 10, MITOCHONDRIAL"/>
    <property type="match status" value="1"/>
</dbReference>
<dbReference type="PROSITE" id="PS50990">
    <property type="entry name" value="PEPTIDASE_C39"/>
    <property type="match status" value="1"/>
</dbReference>
<dbReference type="SUPFAM" id="SSF90123">
    <property type="entry name" value="ABC transporter transmembrane region"/>
    <property type="match status" value="1"/>
</dbReference>
<feature type="domain" description="Cyclic nucleotide-binding" evidence="13">
    <location>
        <begin position="79"/>
        <end position="153"/>
    </location>
</feature>
<reference evidence="18" key="1">
    <citation type="submission" date="2016-10" db="EMBL/GenBank/DDBJ databases">
        <title>Comparative genomics uncovers the prolific and rare metabolic potential of the cyanobacterial genus Moorea.</title>
        <authorList>
            <person name="Leao T."/>
            <person name="Castelao G."/>
            <person name="Korobeynikov A."/>
            <person name="Monroe E.A."/>
            <person name="Podell S."/>
            <person name="Glukhov E."/>
            <person name="Allen E."/>
            <person name="Gerwick W.H."/>
            <person name="Gerwick L."/>
        </authorList>
    </citation>
    <scope>NUCLEOTIDE SEQUENCE [LARGE SCALE GENOMIC DNA]</scope>
    <source>
        <strain evidence="18">PAL-8-15-08-1</strain>
    </source>
</reference>
<dbReference type="RefSeq" id="WP_070390626.1">
    <property type="nucleotide sequence ID" value="NZ_CP017599.1"/>
</dbReference>
<keyword evidence="7" id="KW-0645">Protease</keyword>
<dbReference type="InterPro" id="IPR027417">
    <property type="entry name" value="P-loop_NTPase"/>
</dbReference>
<dbReference type="OrthoDB" id="437054at2"/>
<dbReference type="InterPro" id="IPR005074">
    <property type="entry name" value="Peptidase_C39"/>
</dbReference>
<dbReference type="InterPro" id="IPR011527">
    <property type="entry name" value="ABC1_TM_dom"/>
</dbReference>
<dbReference type="Pfam" id="PF03412">
    <property type="entry name" value="Peptidase_C39"/>
    <property type="match status" value="1"/>
</dbReference>
<evidence type="ECO:0000256" key="1">
    <source>
        <dbReference type="ARBA" id="ARBA00004651"/>
    </source>
</evidence>
<dbReference type="Gene3D" id="3.40.50.300">
    <property type="entry name" value="P-loop containing nucleotide triphosphate hydrolases"/>
    <property type="match status" value="1"/>
</dbReference>
<feature type="domain" description="Peptidase C39" evidence="16">
    <location>
        <begin position="365"/>
        <end position="484"/>
    </location>
</feature>
<sequence>MHQKTVGLEESGQPPDSLGQYPTHKSSEVIEHLIANWLDKTLVNTLLPEFSQSFQIHNFDLGDEIIPHPRRDLSQDSVQNEPNKYFYVVCRGRVRLLSFDEEKQRDVSVQVLEEGASFGAEERLCNLSYSYQAIAASSGQIARMSLAELESWLEQLPEWLEHLQQQAQHRQRLIFFKTLTELRTLDSITLQQLLPYLVDTWISAGESLVESGQVGRYWLRSGQIETDPVQENCRLTIARGESWGYPQPVPEDWIAQSDLWVTHLPKEHWETAQLLAPVLARLSPQTGQSSENGHQKSDATSTILHQVRTQSGHRVPLIPSNLPTNGNAETESNSTQAESELIPFPVPTKRHFIQGLWQRYPLIEQQSSSDCGAACLAMIGRYWGKRFSLNSLRNLAGVGRAGSSLKGLARASETLGFQATPVRASLARLADRSNPWIAHWQGDHYIVVYWVKGEKVLVADPAVGKRSLSRQQFLEGWTGYALLLNPTPQLAATPNQKISLNRFWGLLWPHRIVLLQIILASLLLQVFGLITPLFTQIILDRVVVNKSFVTLNVFAIGLVIFGLWSMGLSVTRRYLLDYFSNRLSLTFVSGFIKYTLTLPLKFFESRQVGDILTRVQETGKIQAFLTQQAIATWLDVVMMFVYVGLMLYYNWHLTLLVLATIVPIAILTIVASPFLRQVSREIFKEEAAQNSLLVEMISGVATVKAAASEQEVRWRWEDRLTGQLNMEFKGQNLANGLGSVSGLINNLSGTALLWLGASLVIQEQLTIGQFVAFNMLIGRVISPILSLVGLWDEFQEILVSVERLDDVLTTQPEENTQKPLMPLPAIAGHVQFDNISFRYSEDDEQYILQNISFEVAPGKTIAIVGRSGSGKSTLVRLLQGLYQPTTGRILIDSHDIRHVSPQSLRSQLGVVPQECFLFSGTILDNITLYKPEYSLEQGVEVAKLAEAHVFIQNLPLGYNTKVGERGSNLSGGQRQRIAIARALLGNPKILILDEATSSLDTESERRFQQNLARISRDRTTFIIAHRLSTVRNADCILVLDQGLIAERGTHSELMAEKGLYYHLAQQQLDL</sequence>
<dbReference type="Proteomes" id="UP000177870">
    <property type="component" value="Chromosome"/>
</dbReference>
<evidence type="ECO:0000313" key="17">
    <source>
        <dbReference type="EMBL" id="AOW98104.1"/>
    </source>
</evidence>
<dbReference type="GO" id="GO:0008234">
    <property type="term" value="F:cysteine-type peptidase activity"/>
    <property type="evidence" value="ECO:0007669"/>
    <property type="project" value="UniProtKB-KW"/>
</dbReference>
<dbReference type="GO" id="GO:0005886">
    <property type="term" value="C:plasma membrane"/>
    <property type="evidence" value="ECO:0007669"/>
    <property type="project" value="UniProtKB-SubCell"/>
</dbReference>
<evidence type="ECO:0000259" key="13">
    <source>
        <dbReference type="PROSITE" id="PS50042"/>
    </source>
</evidence>
<keyword evidence="3" id="KW-1003">Cell membrane</keyword>
<feature type="region of interest" description="Disordered" evidence="11">
    <location>
        <begin position="314"/>
        <end position="338"/>
    </location>
</feature>
<dbReference type="SMART" id="SM00382">
    <property type="entry name" value="AAA"/>
    <property type="match status" value="1"/>
</dbReference>
<dbReference type="GO" id="GO:0015421">
    <property type="term" value="F:ABC-type oligopeptide transporter activity"/>
    <property type="evidence" value="ECO:0007669"/>
    <property type="project" value="TreeGrafter"/>
</dbReference>
<protein>
    <submittedName>
        <fullName evidence="17">Peptidase C39</fullName>
    </submittedName>
</protein>
<dbReference type="InterPro" id="IPR003439">
    <property type="entry name" value="ABC_transporter-like_ATP-bd"/>
</dbReference>
<evidence type="ECO:0000256" key="12">
    <source>
        <dbReference type="SAM" id="Phobius"/>
    </source>
</evidence>
<dbReference type="InterPro" id="IPR014710">
    <property type="entry name" value="RmlC-like_jellyroll"/>
</dbReference>
<dbReference type="Pfam" id="PF00005">
    <property type="entry name" value="ABC_tran"/>
    <property type="match status" value="1"/>
</dbReference>
<dbReference type="CDD" id="cd18568">
    <property type="entry name" value="ABC_6TM_HetC_like"/>
    <property type="match status" value="1"/>
</dbReference>
<dbReference type="PANTHER" id="PTHR43394">
    <property type="entry name" value="ATP-DEPENDENT PERMEASE MDL1, MITOCHONDRIAL"/>
    <property type="match status" value="1"/>
</dbReference>
<keyword evidence="9 12" id="KW-1133">Transmembrane helix</keyword>
<dbReference type="GO" id="GO:0006508">
    <property type="term" value="P:proteolysis"/>
    <property type="evidence" value="ECO:0007669"/>
    <property type="project" value="InterPro"/>
</dbReference>
<feature type="transmembrane region" description="Helical" evidence="12">
    <location>
        <begin position="547"/>
        <end position="566"/>
    </location>
</feature>
<dbReference type="Gene3D" id="1.20.1560.10">
    <property type="entry name" value="ABC transporter type 1, transmembrane domain"/>
    <property type="match status" value="1"/>
</dbReference>
<keyword evidence="5" id="KW-0547">Nucleotide-binding</keyword>
<dbReference type="PROSITE" id="PS00211">
    <property type="entry name" value="ABC_TRANSPORTER_1"/>
    <property type="match status" value="1"/>
</dbReference>
<evidence type="ECO:0000256" key="9">
    <source>
        <dbReference type="ARBA" id="ARBA00022989"/>
    </source>
</evidence>
<gene>
    <name evidence="17" type="ORF">BJP34_00450</name>
</gene>
<dbReference type="PROSITE" id="PS50042">
    <property type="entry name" value="CNMP_BINDING_3"/>
    <property type="match status" value="1"/>
</dbReference>
<dbReference type="GO" id="GO:0016887">
    <property type="term" value="F:ATP hydrolysis activity"/>
    <property type="evidence" value="ECO:0007669"/>
    <property type="project" value="InterPro"/>
</dbReference>
<evidence type="ECO:0000256" key="11">
    <source>
        <dbReference type="SAM" id="MobiDB-lite"/>
    </source>
</evidence>
<name>A0A1D8TKH0_9CYAN</name>
<evidence type="ECO:0000256" key="4">
    <source>
        <dbReference type="ARBA" id="ARBA00022692"/>
    </source>
</evidence>
<dbReference type="Pfam" id="PF00664">
    <property type="entry name" value="ABC_membrane"/>
    <property type="match status" value="1"/>
</dbReference>
<dbReference type="InterPro" id="IPR017871">
    <property type="entry name" value="ABC_transporter-like_CS"/>
</dbReference>
<keyword evidence="4 12" id="KW-0812">Transmembrane</keyword>
<dbReference type="CDD" id="cd00038">
    <property type="entry name" value="CAP_ED"/>
    <property type="match status" value="1"/>
</dbReference>
<evidence type="ECO:0000256" key="10">
    <source>
        <dbReference type="ARBA" id="ARBA00023136"/>
    </source>
</evidence>
<dbReference type="Gene3D" id="3.90.70.10">
    <property type="entry name" value="Cysteine proteinases"/>
    <property type="match status" value="1"/>
</dbReference>
<evidence type="ECO:0000259" key="16">
    <source>
        <dbReference type="PROSITE" id="PS50990"/>
    </source>
</evidence>
<evidence type="ECO:0000313" key="18">
    <source>
        <dbReference type="Proteomes" id="UP000177870"/>
    </source>
</evidence>
<dbReference type="Pfam" id="PF00027">
    <property type="entry name" value="cNMP_binding"/>
    <property type="match status" value="1"/>
</dbReference>
<feature type="domain" description="ABC transporter" evidence="14">
    <location>
        <begin position="830"/>
        <end position="1066"/>
    </location>
</feature>
<dbReference type="FunFam" id="3.40.50.300:FF:000221">
    <property type="entry name" value="Multidrug ABC transporter ATP-binding protein"/>
    <property type="match status" value="1"/>
</dbReference>
<dbReference type="GO" id="GO:0005524">
    <property type="term" value="F:ATP binding"/>
    <property type="evidence" value="ECO:0007669"/>
    <property type="project" value="UniProtKB-KW"/>
</dbReference>
<dbReference type="AlphaFoldDB" id="A0A1D8TKH0"/>
<keyword evidence="2" id="KW-0813">Transport</keyword>
<dbReference type="InterPro" id="IPR000595">
    <property type="entry name" value="cNMP-bd_dom"/>
</dbReference>
<evidence type="ECO:0000259" key="15">
    <source>
        <dbReference type="PROSITE" id="PS50929"/>
    </source>
</evidence>
<dbReference type="SUPFAM" id="SSF51206">
    <property type="entry name" value="cAMP-binding domain-like"/>
    <property type="match status" value="1"/>
</dbReference>
<evidence type="ECO:0000256" key="5">
    <source>
        <dbReference type="ARBA" id="ARBA00022741"/>
    </source>
</evidence>
<dbReference type="PROSITE" id="PS50893">
    <property type="entry name" value="ABC_TRANSPORTER_2"/>
    <property type="match status" value="1"/>
</dbReference>
<evidence type="ECO:0000256" key="7">
    <source>
        <dbReference type="ARBA" id="ARBA00022807"/>
    </source>
</evidence>
<dbReference type="EMBL" id="CP017599">
    <property type="protein sequence ID" value="AOW98104.1"/>
    <property type="molecule type" value="Genomic_DNA"/>
</dbReference>
<feature type="region of interest" description="Disordered" evidence="11">
    <location>
        <begin position="1"/>
        <end position="23"/>
    </location>
</feature>
<feature type="transmembrane region" description="Helical" evidence="12">
    <location>
        <begin position="512"/>
        <end position="535"/>
    </location>
</feature>
<dbReference type="InterPro" id="IPR003593">
    <property type="entry name" value="AAA+_ATPase"/>
</dbReference>
<evidence type="ECO:0000256" key="2">
    <source>
        <dbReference type="ARBA" id="ARBA00022448"/>
    </source>
</evidence>
<organism evidence="17 18">
    <name type="scientific">Moorena producens PAL-8-15-08-1</name>
    <dbReference type="NCBI Taxonomy" id="1458985"/>
    <lineage>
        <taxon>Bacteria</taxon>
        <taxon>Bacillati</taxon>
        <taxon>Cyanobacteriota</taxon>
        <taxon>Cyanophyceae</taxon>
        <taxon>Coleofasciculales</taxon>
        <taxon>Coleofasciculaceae</taxon>
        <taxon>Moorena</taxon>
    </lineage>
</organism>
<comment type="subcellular location">
    <subcellularLocation>
        <location evidence="1">Cell membrane</location>
        <topology evidence="1">Multi-pass membrane protein</topology>
    </subcellularLocation>
</comment>
<dbReference type="Gene3D" id="2.60.120.10">
    <property type="entry name" value="Jelly Rolls"/>
    <property type="match status" value="1"/>
</dbReference>
<keyword evidence="7" id="KW-0788">Thiol protease</keyword>
<accession>A0A1D8TKH0</accession>
<feature type="transmembrane region" description="Helical" evidence="12">
    <location>
        <begin position="630"/>
        <end position="649"/>
    </location>
</feature>
<dbReference type="CDD" id="cd02418">
    <property type="entry name" value="Peptidase_C39B"/>
    <property type="match status" value="1"/>
</dbReference>
<evidence type="ECO:0000256" key="3">
    <source>
        <dbReference type="ARBA" id="ARBA00022475"/>
    </source>
</evidence>
<keyword evidence="6" id="KW-0378">Hydrolase</keyword>
<feature type="domain" description="ABC transmembrane type-1" evidence="15">
    <location>
        <begin position="517"/>
        <end position="796"/>
    </location>
</feature>
<proteinExistence type="predicted"/>
<feature type="transmembrane region" description="Helical" evidence="12">
    <location>
        <begin position="655"/>
        <end position="675"/>
    </location>
</feature>
<evidence type="ECO:0000256" key="6">
    <source>
        <dbReference type="ARBA" id="ARBA00022801"/>
    </source>
</evidence>
<dbReference type="InterPro" id="IPR018490">
    <property type="entry name" value="cNMP-bd_dom_sf"/>
</dbReference>
<keyword evidence="10 12" id="KW-0472">Membrane</keyword>
<evidence type="ECO:0000259" key="14">
    <source>
        <dbReference type="PROSITE" id="PS50893"/>
    </source>
</evidence>
<dbReference type="KEGG" id="mpro:BJP34_00450"/>
<keyword evidence="8" id="KW-0067">ATP-binding</keyword>
<dbReference type="PROSITE" id="PS50929">
    <property type="entry name" value="ABC_TM1F"/>
    <property type="match status" value="1"/>
</dbReference>
<dbReference type="InterPro" id="IPR036640">
    <property type="entry name" value="ABC1_TM_sf"/>
</dbReference>